<dbReference type="Proteomes" id="UP000189911">
    <property type="component" value="Chromosome E"/>
</dbReference>
<dbReference type="GO" id="GO:0030692">
    <property type="term" value="C:Noc4p-Nop14p complex"/>
    <property type="evidence" value="ECO:0007669"/>
    <property type="project" value="TreeGrafter"/>
</dbReference>
<accession>A0A1G4JPJ3</accession>
<evidence type="ECO:0000256" key="6">
    <source>
        <dbReference type="ARBA" id="ARBA00024695"/>
    </source>
</evidence>
<keyword evidence="9" id="KW-1185">Reference proteome</keyword>
<feature type="region of interest" description="Disordered" evidence="7">
    <location>
        <begin position="191"/>
        <end position="217"/>
    </location>
</feature>
<keyword evidence="4" id="KW-0698">rRNA processing</keyword>
<proteinExistence type="inferred from homology"/>
<evidence type="ECO:0000313" key="9">
    <source>
        <dbReference type="Proteomes" id="UP000189911"/>
    </source>
</evidence>
<keyword evidence="3" id="KW-0690">Ribosome biogenesis</keyword>
<feature type="compositionally biased region" description="Basic and acidic residues" evidence="7">
    <location>
        <begin position="34"/>
        <end position="44"/>
    </location>
</feature>
<comment type="similarity">
    <text evidence="2">Belongs to the NOP14 family.</text>
</comment>
<feature type="compositionally biased region" description="Basic and acidic residues" evidence="7">
    <location>
        <begin position="805"/>
        <end position="822"/>
    </location>
</feature>
<dbReference type="OrthoDB" id="441771at2759"/>
<dbReference type="AlphaFoldDB" id="A0A1G4JPJ3"/>
<name>A0A1G4JPJ3_9SACH</name>
<comment type="function">
    <text evidence="6">Involved in nucleolar processing of pre-18S ribosomal RNA. Has a role in the nuclear export of 40S pre-ribosomal subunit to the cytoplasm.</text>
</comment>
<protein>
    <submittedName>
        <fullName evidence="8">LANO_0E01706g1_1</fullName>
    </submittedName>
</protein>
<feature type="compositionally biased region" description="Basic and acidic residues" evidence="7">
    <location>
        <begin position="275"/>
        <end position="315"/>
    </location>
</feature>
<feature type="compositionally biased region" description="Basic and acidic residues" evidence="7">
    <location>
        <begin position="111"/>
        <end position="137"/>
    </location>
</feature>
<reference evidence="9" key="1">
    <citation type="submission" date="2016-03" db="EMBL/GenBank/DDBJ databases">
        <authorList>
            <person name="Devillers Hugo."/>
        </authorList>
    </citation>
    <scope>NUCLEOTIDE SEQUENCE [LARGE SCALE GENOMIC DNA]</scope>
</reference>
<feature type="region of interest" description="Disordered" evidence="7">
    <location>
        <begin position="724"/>
        <end position="744"/>
    </location>
</feature>
<evidence type="ECO:0000256" key="1">
    <source>
        <dbReference type="ARBA" id="ARBA00004604"/>
    </source>
</evidence>
<feature type="compositionally biased region" description="Basic and acidic residues" evidence="7">
    <location>
        <begin position="777"/>
        <end position="791"/>
    </location>
</feature>
<evidence type="ECO:0000256" key="5">
    <source>
        <dbReference type="ARBA" id="ARBA00023242"/>
    </source>
</evidence>
<feature type="compositionally biased region" description="Acidic residues" evidence="7">
    <location>
        <begin position="339"/>
        <end position="356"/>
    </location>
</feature>
<keyword evidence="5" id="KW-0539">Nucleus</keyword>
<feature type="region of interest" description="Disordered" evidence="7">
    <location>
        <begin position="327"/>
        <end position="383"/>
    </location>
</feature>
<evidence type="ECO:0000256" key="3">
    <source>
        <dbReference type="ARBA" id="ARBA00022517"/>
    </source>
</evidence>
<feature type="compositionally biased region" description="Acidic residues" evidence="7">
    <location>
        <begin position="363"/>
        <end position="372"/>
    </location>
</feature>
<dbReference type="Pfam" id="PF04147">
    <property type="entry name" value="Nop14"/>
    <property type="match status" value="1"/>
</dbReference>
<evidence type="ECO:0000256" key="4">
    <source>
        <dbReference type="ARBA" id="ARBA00022552"/>
    </source>
</evidence>
<dbReference type="EMBL" id="LT598451">
    <property type="protein sequence ID" value="SCU92669.1"/>
    <property type="molecule type" value="Genomic_DNA"/>
</dbReference>
<dbReference type="PANTHER" id="PTHR23183">
    <property type="entry name" value="NOP14"/>
    <property type="match status" value="1"/>
</dbReference>
<feature type="region of interest" description="Disordered" evidence="7">
    <location>
        <begin position="259"/>
        <end position="315"/>
    </location>
</feature>
<dbReference type="GO" id="GO:0032040">
    <property type="term" value="C:small-subunit processome"/>
    <property type="evidence" value="ECO:0007669"/>
    <property type="project" value="InterPro"/>
</dbReference>
<feature type="region of interest" description="Disordered" evidence="7">
    <location>
        <begin position="61"/>
        <end position="169"/>
    </location>
</feature>
<organism evidence="8 9">
    <name type="scientific">Lachancea nothofagi CBS 11611</name>
    <dbReference type="NCBI Taxonomy" id="1266666"/>
    <lineage>
        <taxon>Eukaryota</taxon>
        <taxon>Fungi</taxon>
        <taxon>Dikarya</taxon>
        <taxon>Ascomycota</taxon>
        <taxon>Saccharomycotina</taxon>
        <taxon>Saccharomycetes</taxon>
        <taxon>Saccharomycetales</taxon>
        <taxon>Saccharomycetaceae</taxon>
        <taxon>Lachancea</taxon>
    </lineage>
</organism>
<comment type="subcellular location">
    <subcellularLocation>
        <location evidence="1">Nucleus</location>
        <location evidence="1">Nucleolus</location>
    </subcellularLocation>
</comment>
<gene>
    <name evidence="8" type="ORF">LANO_0E01706G</name>
</gene>
<dbReference type="PANTHER" id="PTHR23183:SF0">
    <property type="entry name" value="NUCLEOLAR PROTEIN 14"/>
    <property type="match status" value="1"/>
</dbReference>
<evidence type="ECO:0000256" key="7">
    <source>
        <dbReference type="SAM" id="MobiDB-lite"/>
    </source>
</evidence>
<feature type="compositionally biased region" description="Basic and acidic residues" evidence="7">
    <location>
        <begin position="727"/>
        <end position="744"/>
    </location>
</feature>
<feature type="region of interest" description="Disordered" evidence="7">
    <location>
        <begin position="1"/>
        <end position="44"/>
    </location>
</feature>
<sequence length="822" mass="94307">MAGSQLKNLKKTLKEQGFTGQTNVRGSKKGNKRQAREYDREERAEQITRIREQFSPFELKVNRDKRAVQGSQKAAQRPVGKPGISKQVGEQQRLQAHEARSRNKNKLGGVLDRRFGERNKDMTQEDKMLERFTRERQSQSSTKKSLFNLEDDDDEGGFGGSAADDDLYGGSLTHYGKSLALEDDFEDGDLGLQDFKRDAPFDSTQELDQPARKKTKAEVMKEVIAKSKFYKQERQKTQEKLQDDIQDVDQDFDDIMSELNAVPKRSKQFAAQEKSNTDREYDTKVRELGLDKRAAPADRTKTQEEIEKENTEKRQKLEQARLDRMNGMFNQDEDRGVEDLGDDFWGGDDSQDEGEYDEHLDNDTNPEDDLELPGESNEKGWSRTSRAVPVLSCPQNQEELSAYLEHHDANEHPSLIKDIVKTFQPQLAAGNKEKLGNFVGVLLRHILSVSNSYDKSNLSEFSDMQNALIAILKSMAQKYNEPLSLACREIINELQARFKSQRSHGLSASDLVFFTLVGYIFSTSDHYHLVVTPCNVLIGELLEQTKLNTYQNIAFCAILARISLSYQRVGKRLVPELVYFFEKSLMTLLPMSVEAKAKKGLTKIKCDSEDLKAPLSIAANAMEKCQLNLRQVSSHNGQFDDLEITALLCNILSSLDDAISKIWKEVSAFPELTLPFATILMEYETLYPEFPMPRAILDKIKRLQSFNEHFPLALQNHRPLSIPTHTPKYEENFNPDKKSYDPDRTRNEVNKMKAQIKKDRKFTMKEIRKDTRFEARQQIDEKKKENADYHSKMARLVNQISTEEGAEKGKYEREKRLRGSKR</sequence>
<evidence type="ECO:0000313" key="8">
    <source>
        <dbReference type="EMBL" id="SCU92669.1"/>
    </source>
</evidence>
<evidence type="ECO:0000256" key="2">
    <source>
        <dbReference type="ARBA" id="ARBA00007466"/>
    </source>
</evidence>
<dbReference type="GO" id="GO:0030490">
    <property type="term" value="P:maturation of SSU-rRNA"/>
    <property type="evidence" value="ECO:0007669"/>
    <property type="project" value="TreeGrafter"/>
</dbReference>
<feature type="region of interest" description="Disordered" evidence="7">
    <location>
        <begin position="777"/>
        <end position="822"/>
    </location>
</feature>
<dbReference type="InterPro" id="IPR007276">
    <property type="entry name" value="Nop14"/>
</dbReference>